<evidence type="ECO:0000256" key="2">
    <source>
        <dbReference type="ARBA" id="ARBA00012646"/>
    </source>
</evidence>
<reference evidence="9 10" key="1">
    <citation type="journal article" date="2007" name="Science">
        <title>Sea anemone genome reveals ancestral eumetazoan gene repertoire and genomic organization.</title>
        <authorList>
            <person name="Putnam N.H."/>
            <person name="Srivastava M."/>
            <person name="Hellsten U."/>
            <person name="Dirks B."/>
            <person name="Chapman J."/>
            <person name="Salamov A."/>
            <person name="Terry A."/>
            <person name="Shapiro H."/>
            <person name="Lindquist E."/>
            <person name="Kapitonov V.V."/>
            <person name="Jurka J."/>
            <person name="Genikhovich G."/>
            <person name="Grigoriev I.V."/>
            <person name="Lucas S.M."/>
            <person name="Steele R.E."/>
            <person name="Finnerty J.R."/>
            <person name="Technau U."/>
            <person name="Martindale M.Q."/>
            <person name="Rokhsar D.S."/>
        </authorList>
    </citation>
    <scope>NUCLEOTIDE SEQUENCE [LARGE SCALE GENOMIC DNA]</scope>
    <source>
        <strain evidence="10">CH2 X CH6</strain>
    </source>
</reference>
<dbReference type="InterPro" id="IPR051558">
    <property type="entry name" value="Metallophosphoesterase_PAP"/>
</dbReference>
<dbReference type="GO" id="GO:0003993">
    <property type="term" value="F:acid phosphatase activity"/>
    <property type="evidence" value="ECO:0000318"/>
    <property type="project" value="GO_Central"/>
</dbReference>
<evidence type="ECO:0000313" key="10">
    <source>
        <dbReference type="Proteomes" id="UP000001593"/>
    </source>
</evidence>
<dbReference type="Proteomes" id="UP000001593">
    <property type="component" value="Unassembled WGS sequence"/>
</dbReference>
<feature type="domain" description="Calcineurin-like phosphoesterase" evidence="8">
    <location>
        <begin position="10"/>
        <end position="216"/>
    </location>
</feature>
<keyword evidence="4" id="KW-0732">Signal</keyword>
<dbReference type="OMA" id="KNKMIVT"/>
<feature type="non-terminal residue" evidence="9">
    <location>
        <position position="1"/>
    </location>
</feature>
<organism evidence="9 10">
    <name type="scientific">Nematostella vectensis</name>
    <name type="common">Starlet sea anemone</name>
    <dbReference type="NCBI Taxonomy" id="45351"/>
    <lineage>
        <taxon>Eukaryota</taxon>
        <taxon>Metazoa</taxon>
        <taxon>Cnidaria</taxon>
        <taxon>Anthozoa</taxon>
        <taxon>Hexacorallia</taxon>
        <taxon>Actiniaria</taxon>
        <taxon>Edwardsiidae</taxon>
        <taxon>Nematostella</taxon>
    </lineage>
</organism>
<dbReference type="CDD" id="cd07378">
    <property type="entry name" value="MPP_ACP5"/>
    <property type="match status" value="1"/>
</dbReference>
<accession>A7SJY2</accession>
<gene>
    <name evidence="9" type="ORF">NEMVEDRAFT_v1g121041</name>
</gene>
<evidence type="ECO:0000256" key="5">
    <source>
        <dbReference type="ARBA" id="ARBA00022801"/>
    </source>
</evidence>
<name>A7SJY2_NEMVE</name>
<sequence>VGHSEGKLSFLAVGDTGGTPLSPFFTPTERRVATVMGKVAEEVDARFVLGLGDNFYFSGVRNARDPRFRLSFEDVFSAPALHRATWCMIAGNHDYQGNVSAQIAYTQKSRRWYFPNFYYTFVGTIPKSRSTVQVVMIDTMLLCFKKYRNKSPSLLVNLFNKYINFFFIRANYLIVAGHHPVFSVGPHGSTKCLRSRLVPLLRKYKVSAYLSGHDHNLQHIKATDSTVHYFVSGNGNFCSSRKTHVQTLPRNSLKYVLFLMLN</sequence>
<keyword evidence="10" id="KW-1185">Reference proteome</keyword>
<evidence type="ECO:0000259" key="8">
    <source>
        <dbReference type="Pfam" id="PF00149"/>
    </source>
</evidence>
<evidence type="ECO:0000256" key="6">
    <source>
        <dbReference type="ARBA" id="ARBA00029999"/>
    </source>
</evidence>
<dbReference type="PANTHER" id="PTHR10161">
    <property type="entry name" value="TARTRATE-RESISTANT ACID PHOSPHATASE TYPE 5"/>
    <property type="match status" value="1"/>
</dbReference>
<dbReference type="HOGENOM" id="CLU_043332_1_0_1"/>
<evidence type="ECO:0000313" key="9">
    <source>
        <dbReference type="EMBL" id="EDO35960.1"/>
    </source>
</evidence>
<dbReference type="eggNOG" id="KOG2679">
    <property type="taxonomic scope" value="Eukaryota"/>
</dbReference>
<protein>
    <recommendedName>
        <fullName evidence="3">Tartrate-resistant acid phosphatase type 5</fullName>
        <ecNumber evidence="2">3.1.3.2</ecNumber>
    </recommendedName>
    <alternativeName>
        <fullName evidence="7">Tartrate-resistant acid ATPase</fullName>
    </alternativeName>
    <alternativeName>
        <fullName evidence="6">Type 5 acid phosphatase</fullName>
    </alternativeName>
</protein>
<evidence type="ECO:0000256" key="7">
    <source>
        <dbReference type="ARBA" id="ARBA00031589"/>
    </source>
</evidence>
<dbReference type="SUPFAM" id="SSF56300">
    <property type="entry name" value="Metallo-dependent phosphatases"/>
    <property type="match status" value="1"/>
</dbReference>
<proteinExistence type="predicted"/>
<dbReference type="Pfam" id="PF00149">
    <property type="entry name" value="Metallophos"/>
    <property type="match status" value="1"/>
</dbReference>
<evidence type="ECO:0000256" key="4">
    <source>
        <dbReference type="ARBA" id="ARBA00022729"/>
    </source>
</evidence>
<dbReference type="EMBL" id="DS469682">
    <property type="protein sequence ID" value="EDO35960.1"/>
    <property type="molecule type" value="Genomic_DNA"/>
</dbReference>
<evidence type="ECO:0000256" key="1">
    <source>
        <dbReference type="ARBA" id="ARBA00000032"/>
    </source>
</evidence>
<dbReference type="EC" id="3.1.3.2" evidence="2"/>
<dbReference type="PANTHER" id="PTHR10161:SF14">
    <property type="entry name" value="TARTRATE-RESISTANT ACID PHOSPHATASE TYPE 5"/>
    <property type="match status" value="1"/>
</dbReference>
<keyword evidence="5" id="KW-0378">Hydrolase</keyword>
<evidence type="ECO:0000256" key="3">
    <source>
        <dbReference type="ARBA" id="ARBA00015822"/>
    </source>
</evidence>
<comment type="catalytic activity">
    <reaction evidence="1">
        <text>a phosphate monoester + H2O = an alcohol + phosphate</text>
        <dbReference type="Rhea" id="RHEA:15017"/>
        <dbReference type="ChEBI" id="CHEBI:15377"/>
        <dbReference type="ChEBI" id="CHEBI:30879"/>
        <dbReference type="ChEBI" id="CHEBI:43474"/>
        <dbReference type="ChEBI" id="CHEBI:67140"/>
        <dbReference type="EC" id="3.1.3.2"/>
    </reaction>
</comment>
<dbReference type="GO" id="GO:0008199">
    <property type="term" value="F:ferric iron binding"/>
    <property type="evidence" value="ECO:0000318"/>
    <property type="project" value="GO_Central"/>
</dbReference>
<dbReference type="Gene3D" id="3.60.21.10">
    <property type="match status" value="1"/>
</dbReference>
<dbReference type="InParanoid" id="A7SJY2"/>
<dbReference type="GO" id="GO:0008198">
    <property type="term" value="F:ferrous iron binding"/>
    <property type="evidence" value="ECO:0000318"/>
    <property type="project" value="GO_Central"/>
</dbReference>
<dbReference type="InterPro" id="IPR004843">
    <property type="entry name" value="Calcineurin-like_PHP"/>
</dbReference>
<dbReference type="InterPro" id="IPR029052">
    <property type="entry name" value="Metallo-depent_PP-like"/>
</dbReference>
<dbReference type="PhylomeDB" id="A7SJY2"/>
<dbReference type="AlphaFoldDB" id="A7SJY2"/>
<dbReference type="InterPro" id="IPR024927">
    <property type="entry name" value="Acid_PPase"/>
</dbReference>